<gene>
    <name evidence="1" type="ORF">METZ01_LOCUS304442</name>
</gene>
<dbReference type="PANTHER" id="PTHR48228">
    <property type="entry name" value="SUCCINYL-COA--D-CITRAMALATE COA-TRANSFERASE"/>
    <property type="match status" value="1"/>
</dbReference>
<dbReference type="EMBL" id="UINC01095475">
    <property type="protein sequence ID" value="SVC51588.1"/>
    <property type="molecule type" value="Genomic_DNA"/>
</dbReference>
<sequence>MAPGPFCSMMLGDMGADVIKVEAPPTSRIIASKIINDAETRKKAASNPLNRNKRSIVLDLKEKDGIKILHQLCQKADVFIEGFRPEVVTRLGCNYETIKEINPSIIYCSISGYGQTGPYKDLVGHDVNYISV</sequence>
<dbReference type="Gene3D" id="3.40.50.10540">
    <property type="entry name" value="Crotonobetainyl-coa:carnitine coa-transferase, domain 1"/>
    <property type="match status" value="1"/>
</dbReference>
<dbReference type="Pfam" id="PF02515">
    <property type="entry name" value="CoA_transf_3"/>
    <property type="match status" value="1"/>
</dbReference>
<feature type="non-terminal residue" evidence="1">
    <location>
        <position position="132"/>
    </location>
</feature>
<protein>
    <recommendedName>
        <fullName evidence="2">CoA transferase</fullName>
    </recommendedName>
</protein>
<evidence type="ECO:0008006" key="2">
    <source>
        <dbReference type="Google" id="ProtNLM"/>
    </source>
</evidence>
<dbReference type="SUPFAM" id="SSF89796">
    <property type="entry name" value="CoA-transferase family III (CaiB/BaiF)"/>
    <property type="match status" value="1"/>
</dbReference>
<name>A0A382MT53_9ZZZZ</name>
<proteinExistence type="predicted"/>
<dbReference type="GO" id="GO:0003824">
    <property type="term" value="F:catalytic activity"/>
    <property type="evidence" value="ECO:0007669"/>
    <property type="project" value="InterPro"/>
</dbReference>
<dbReference type="PANTHER" id="PTHR48228:SF5">
    <property type="entry name" value="ALPHA-METHYLACYL-COA RACEMASE"/>
    <property type="match status" value="1"/>
</dbReference>
<dbReference type="InterPro" id="IPR003673">
    <property type="entry name" value="CoA-Trfase_fam_III"/>
</dbReference>
<dbReference type="AlphaFoldDB" id="A0A382MT53"/>
<accession>A0A382MT53</accession>
<organism evidence="1">
    <name type="scientific">marine metagenome</name>
    <dbReference type="NCBI Taxonomy" id="408172"/>
    <lineage>
        <taxon>unclassified sequences</taxon>
        <taxon>metagenomes</taxon>
        <taxon>ecological metagenomes</taxon>
    </lineage>
</organism>
<reference evidence="1" key="1">
    <citation type="submission" date="2018-05" db="EMBL/GenBank/DDBJ databases">
        <authorList>
            <person name="Lanie J.A."/>
            <person name="Ng W.-L."/>
            <person name="Kazmierczak K.M."/>
            <person name="Andrzejewski T.M."/>
            <person name="Davidsen T.M."/>
            <person name="Wayne K.J."/>
            <person name="Tettelin H."/>
            <person name="Glass J.I."/>
            <person name="Rusch D."/>
            <person name="Podicherti R."/>
            <person name="Tsui H.-C.T."/>
            <person name="Winkler M.E."/>
        </authorList>
    </citation>
    <scope>NUCLEOTIDE SEQUENCE</scope>
</reference>
<dbReference type="InterPro" id="IPR050509">
    <property type="entry name" value="CoA-transferase_III"/>
</dbReference>
<evidence type="ECO:0000313" key="1">
    <source>
        <dbReference type="EMBL" id="SVC51588.1"/>
    </source>
</evidence>
<dbReference type="InterPro" id="IPR023606">
    <property type="entry name" value="CoA-Trfase_III_dom_1_sf"/>
</dbReference>